<comment type="caution">
    <text evidence="1">The sequence shown here is derived from an EMBL/GenBank/DDBJ whole genome shotgun (WGS) entry which is preliminary data.</text>
</comment>
<evidence type="ECO:0000313" key="2">
    <source>
        <dbReference type="Proteomes" id="UP000018888"/>
    </source>
</evidence>
<name>A0A2P4QNR6_RHIID</name>
<feature type="non-terminal residue" evidence="1">
    <location>
        <position position="1"/>
    </location>
</feature>
<reference evidence="1 2" key="1">
    <citation type="journal article" date="2013" name="Proc. Natl. Acad. Sci. U.S.A.">
        <title>Genome of an arbuscular mycorrhizal fungus provides insight into the oldest plant symbiosis.</title>
        <authorList>
            <person name="Tisserant E."/>
            <person name="Malbreil M."/>
            <person name="Kuo A."/>
            <person name="Kohler A."/>
            <person name="Symeonidi A."/>
            <person name="Balestrini R."/>
            <person name="Charron P."/>
            <person name="Duensing N."/>
            <person name="Frei Dit Frey N."/>
            <person name="Gianinazzi-Pearson V."/>
            <person name="Gilbert L.B."/>
            <person name="Handa Y."/>
            <person name="Herr J.R."/>
            <person name="Hijri M."/>
            <person name="Koul R."/>
            <person name="Kawaguchi M."/>
            <person name="Krajinski F."/>
            <person name="Lammers P.J."/>
            <person name="Masclaux F.G."/>
            <person name="Murat C."/>
            <person name="Morin E."/>
            <person name="Ndikumana S."/>
            <person name="Pagni M."/>
            <person name="Petitpierre D."/>
            <person name="Requena N."/>
            <person name="Rosikiewicz P."/>
            <person name="Riley R."/>
            <person name="Saito K."/>
            <person name="San Clemente H."/>
            <person name="Shapiro H."/>
            <person name="van Tuinen D."/>
            <person name="Becard G."/>
            <person name="Bonfante P."/>
            <person name="Paszkowski U."/>
            <person name="Shachar-Hill Y.Y."/>
            <person name="Tuskan G.A."/>
            <person name="Young P.W."/>
            <person name="Sanders I.R."/>
            <person name="Henrissat B."/>
            <person name="Rensing S.A."/>
            <person name="Grigoriev I.V."/>
            <person name="Corradi N."/>
            <person name="Roux C."/>
            <person name="Martin F."/>
        </authorList>
    </citation>
    <scope>NUCLEOTIDE SEQUENCE [LARGE SCALE GENOMIC DNA]</scope>
    <source>
        <strain evidence="1 2">DAOM 197198</strain>
    </source>
</reference>
<sequence>IILIFDNYRKFFKCTFTTYGNIDIEYEYKKQFSSNFFFMITDFSEPGFEYFLSTPCHIWDAVRYHEAEGLFVVSHTQQILFPPSSPVLIRFSSYLIFFGIIVLFPLKIKNQAGEAPFKHQVLKKCSSCYNFILRNAFKLGLHLYLFTLNCPACKSVIHTSEYMEIPEELLWVPAEKNEFGILGIQVAGEMMHLNVLIKDTDVAHQLFCLRSIIPVQPTDGEGVLQLIETFLLI</sequence>
<accession>A0A2P4QNR6</accession>
<dbReference type="VEuPathDB" id="FungiDB:RhiirFUN_009410"/>
<organism evidence="1 2">
    <name type="scientific">Rhizophagus irregularis (strain DAOM 181602 / DAOM 197198 / MUCL 43194)</name>
    <name type="common">Arbuscular mycorrhizal fungus</name>
    <name type="synonym">Glomus intraradices</name>
    <dbReference type="NCBI Taxonomy" id="747089"/>
    <lineage>
        <taxon>Eukaryota</taxon>
        <taxon>Fungi</taxon>
        <taxon>Fungi incertae sedis</taxon>
        <taxon>Mucoromycota</taxon>
        <taxon>Glomeromycotina</taxon>
        <taxon>Glomeromycetes</taxon>
        <taxon>Glomerales</taxon>
        <taxon>Glomeraceae</taxon>
        <taxon>Rhizophagus</taxon>
    </lineage>
</organism>
<dbReference type="EMBL" id="AUPC02000026">
    <property type="protein sequence ID" value="POG79293.1"/>
    <property type="molecule type" value="Genomic_DNA"/>
</dbReference>
<dbReference type="Proteomes" id="UP000018888">
    <property type="component" value="Unassembled WGS sequence"/>
</dbReference>
<evidence type="ECO:0000313" key="1">
    <source>
        <dbReference type="EMBL" id="POG79293.1"/>
    </source>
</evidence>
<keyword evidence="2" id="KW-1185">Reference proteome</keyword>
<dbReference type="AlphaFoldDB" id="A0A2P4QNR6"/>
<proteinExistence type="predicted"/>
<gene>
    <name evidence="1" type="ORF">GLOIN_2v1529464</name>
</gene>
<protein>
    <submittedName>
        <fullName evidence="1">Uncharacterized protein</fullName>
    </submittedName>
</protein>
<reference evidence="1 2" key="2">
    <citation type="journal article" date="2018" name="New Phytol.">
        <title>High intraspecific genome diversity in the model arbuscular mycorrhizal symbiont Rhizophagus irregularis.</title>
        <authorList>
            <person name="Chen E.C.H."/>
            <person name="Morin E."/>
            <person name="Beaudet D."/>
            <person name="Noel J."/>
            <person name="Yildirir G."/>
            <person name="Ndikumana S."/>
            <person name="Charron P."/>
            <person name="St-Onge C."/>
            <person name="Giorgi J."/>
            <person name="Kruger M."/>
            <person name="Marton T."/>
            <person name="Ropars J."/>
            <person name="Grigoriev I.V."/>
            <person name="Hainaut M."/>
            <person name="Henrissat B."/>
            <person name="Roux C."/>
            <person name="Martin F."/>
            <person name="Corradi N."/>
        </authorList>
    </citation>
    <scope>NUCLEOTIDE SEQUENCE [LARGE SCALE GENOMIC DNA]</scope>
    <source>
        <strain evidence="1 2">DAOM 197198</strain>
    </source>
</reference>